<accession>A0A368T1H5</accession>
<feature type="active site" description="Proton donor/acceptor" evidence="3">
    <location>
        <position position="152"/>
    </location>
</feature>
<sequence length="266" mass="27724">MGRTLRYTVNCSLLFTELPLLRRPAAARAAGFDAVEFWWPFDRPVPEDSEVAAFTAAVEDAGVQLTGLNFFAGDMPGGERGVLSSPTRAAEFRDNIAVVVEIGHRLGTTGFNALYGLREPGVPAAESDAVAAESIAAAAEAVAAIGGTVLVEPVSGAPDYPLKTAADALRVVRAAHTVGARNVALLADLFHLAANGDDVAAVVDAHAHEFGHIQIADHPGRGEPGTGTLPLDELLAAAQARGYTGRVGLEYRPTGPTTESFARLPH</sequence>
<dbReference type="InterPro" id="IPR026040">
    <property type="entry name" value="HyI-like"/>
</dbReference>
<keyword evidence="6" id="KW-1185">Reference proteome</keyword>
<evidence type="ECO:0000256" key="2">
    <source>
        <dbReference type="PIRNR" id="PIRNR006241"/>
    </source>
</evidence>
<evidence type="ECO:0000259" key="4">
    <source>
        <dbReference type="Pfam" id="PF01261"/>
    </source>
</evidence>
<feature type="domain" description="Xylose isomerase-like TIM barrel" evidence="4">
    <location>
        <begin position="25"/>
        <end position="254"/>
    </location>
</feature>
<keyword evidence="1 2" id="KW-0413">Isomerase</keyword>
<dbReference type="Pfam" id="PF01261">
    <property type="entry name" value="AP_endonuc_2"/>
    <property type="match status" value="1"/>
</dbReference>
<dbReference type="SUPFAM" id="SSF51658">
    <property type="entry name" value="Xylose isomerase-like"/>
    <property type="match status" value="1"/>
</dbReference>
<organism evidence="5 6">
    <name type="scientific">Marinitenerispora sediminis</name>
    <dbReference type="NCBI Taxonomy" id="1931232"/>
    <lineage>
        <taxon>Bacteria</taxon>
        <taxon>Bacillati</taxon>
        <taxon>Actinomycetota</taxon>
        <taxon>Actinomycetes</taxon>
        <taxon>Streptosporangiales</taxon>
        <taxon>Nocardiopsidaceae</taxon>
        <taxon>Marinitenerispora</taxon>
    </lineage>
</organism>
<dbReference type="RefSeq" id="WP_114398457.1">
    <property type="nucleotide sequence ID" value="NZ_QEIM01000074.1"/>
</dbReference>
<dbReference type="EMBL" id="QEIN01000185">
    <property type="protein sequence ID" value="RCV53690.1"/>
    <property type="molecule type" value="Genomic_DNA"/>
</dbReference>
<dbReference type="InterPro" id="IPR036237">
    <property type="entry name" value="Xyl_isomerase-like_sf"/>
</dbReference>
<comment type="caution">
    <text evidence="5">The sequence shown here is derived from an EMBL/GenBank/DDBJ whole genome shotgun (WGS) entry which is preliminary data.</text>
</comment>
<feature type="active site" description="Proton donor/acceptor" evidence="3">
    <location>
        <position position="250"/>
    </location>
</feature>
<dbReference type="InterPro" id="IPR013022">
    <property type="entry name" value="Xyl_isomerase-like_TIM-brl"/>
</dbReference>
<dbReference type="PIRSF" id="PIRSF006241">
    <property type="entry name" value="HyI"/>
    <property type="match status" value="1"/>
</dbReference>
<comment type="similarity">
    <text evidence="2">Belongs to the hyi family.</text>
</comment>
<reference evidence="5 6" key="1">
    <citation type="submission" date="2018-04" db="EMBL/GenBank/DDBJ databases">
        <title>Novel actinobacteria from marine sediment.</title>
        <authorList>
            <person name="Ng Z.Y."/>
            <person name="Tan G.Y.A."/>
        </authorList>
    </citation>
    <scope>NUCLEOTIDE SEQUENCE [LARGE SCALE GENOMIC DNA]</scope>
    <source>
        <strain evidence="5 6">TPS81</strain>
    </source>
</reference>
<dbReference type="OrthoDB" id="9786584at2"/>
<evidence type="ECO:0000256" key="3">
    <source>
        <dbReference type="PIRSR" id="PIRSR006241-50"/>
    </source>
</evidence>
<dbReference type="PANTHER" id="PTHR43489">
    <property type="entry name" value="ISOMERASE"/>
    <property type="match status" value="1"/>
</dbReference>
<evidence type="ECO:0000313" key="6">
    <source>
        <dbReference type="Proteomes" id="UP000253318"/>
    </source>
</evidence>
<dbReference type="GO" id="GO:0008903">
    <property type="term" value="F:hydroxypyruvate isomerase activity"/>
    <property type="evidence" value="ECO:0007669"/>
    <property type="project" value="TreeGrafter"/>
</dbReference>
<name>A0A368T1H5_9ACTN</name>
<dbReference type="Proteomes" id="UP000253318">
    <property type="component" value="Unassembled WGS sequence"/>
</dbReference>
<protein>
    <submittedName>
        <fullName evidence="5">Hydroxypyruvate isomerase</fullName>
    </submittedName>
</protein>
<dbReference type="Gene3D" id="3.20.20.150">
    <property type="entry name" value="Divalent-metal-dependent TIM barrel enzymes"/>
    <property type="match status" value="1"/>
</dbReference>
<dbReference type="GO" id="GO:0046487">
    <property type="term" value="P:glyoxylate metabolic process"/>
    <property type="evidence" value="ECO:0007669"/>
    <property type="project" value="TreeGrafter"/>
</dbReference>
<evidence type="ECO:0000256" key="1">
    <source>
        <dbReference type="ARBA" id="ARBA00023235"/>
    </source>
</evidence>
<dbReference type="AlphaFoldDB" id="A0A368T1H5"/>
<evidence type="ECO:0000313" key="5">
    <source>
        <dbReference type="EMBL" id="RCV53690.1"/>
    </source>
</evidence>
<keyword evidence="5" id="KW-0670">Pyruvate</keyword>
<dbReference type="PANTHER" id="PTHR43489:SF6">
    <property type="entry name" value="HYDROXYPYRUVATE ISOMERASE-RELATED"/>
    <property type="match status" value="1"/>
</dbReference>
<gene>
    <name evidence="5" type="ORF">DEF24_20245</name>
</gene>
<proteinExistence type="inferred from homology"/>
<dbReference type="InterPro" id="IPR050417">
    <property type="entry name" value="Sugar_Epim/Isomerase"/>
</dbReference>